<evidence type="ECO:0000259" key="4">
    <source>
        <dbReference type="PROSITE" id="PS50097"/>
    </source>
</evidence>
<protein>
    <submittedName>
        <fullName evidence="7">BTB domain-containing protein</fullName>
    </submittedName>
</protein>
<dbReference type="Proteomes" id="UP000274131">
    <property type="component" value="Unassembled WGS sequence"/>
</dbReference>
<dbReference type="SMART" id="SM00612">
    <property type="entry name" value="Kelch"/>
    <property type="match status" value="6"/>
</dbReference>
<reference evidence="5 6" key="2">
    <citation type="submission" date="2018-10" db="EMBL/GenBank/DDBJ databases">
        <authorList>
            <consortium name="Pathogen Informatics"/>
        </authorList>
    </citation>
    <scope>NUCLEOTIDE SEQUENCE [LARGE SCALE GENOMIC DNA]</scope>
</reference>
<dbReference type="InterPro" id="IPR011333">
    <property type="entry name" value="SKP1/BTB/POZ_sf"/>
</dbReference>
<evidence type="ECO:0000313" key="7">
    <source>
        <dbReference type="WBParaSite" id="EVEC_0001041801-mRNA-1"/>
    </source>
</evidence>
<evidence type="ECO:0000256" key="3">
    <source>
        <dbReference type="SAM" id="MobiDB-lite"/>
    </source>
</evidence>
<feature type="domain" description="BTB" evidence="4">
    <location>
        <begin position="84"/>
        <end position="193"/>
    </location>
</feature>
<dbReference type="SUPFAM" id="SSF50965">
    <property type="entry name" value="Galactose oxidase, central domain"/>
    <property type="match status" value="1"/>
</dbReference>
<dbReference type="AlphaFoldDB" id="A0A0N4VHW7"/>
<dbReference type="PRINTS" id="PR00501">
    <property type="entry name" value="KELCHREPEAT"/>
</dbReference>
<keyword evidence="1" id="KW-0880">Kelch repeat</keyword>
<reference evidence="7" key="1">
    <citation type="submission" date="2017-02" db="UniProtKB">
        <authorList>
            <consortium name="WormBaseParasite"/>
        </authorList>
    </citation>
    <scope>IDENTIFICATION</scope>
</reference>
<dbReference type="STRING" id="51028.A0A0N4VHW7"/>
<dbReference type="Gene3D" id="3.30.710.10">
    <property type="entry name" value="Potassium Channel Kv1.1, Chain A"/>
    <property type="match status" value="1"/>
</dbReference>
<gene>
    <name evidence="5" type="ORF">EVEC_LOCUS9763</name>
</gene>
<evidence type="ECO:0000313" key="6">
    <source>
        <dbReference type="Proteomes" id="UP000274131"/>
    </source>
</evidence>
<organism evidence="7">
    <name type="scientific">Enterobius vermicularis</name>
    <name type="common">Human pinworm</name>
    <dbReference type="NCBI Taxonomy" id="51028"/>
    <lineage>
        <taxon>Eukaryota</taxon>
        <taxon>Metazoa</taxon>
        <taxon>Ecdysozoa</taxon>
        <taxon>Nematoda</taxon>
        <taxon>Chromadorea</taxon>
        <taxon>Rhabditida</taxon>
        <taxon>Spirurina</taxon>
        <taxon>Oxyuridomorpha</taxon>
        <taxon>Oxyuroidea</taxon>
        <taxon>Oxyuridae</taxon>
        <taxon>Enterobius</taxon>
    </lineage>
</organism>
<evidence type="ECO:0000256" key="1">
    <source>
        <dbReference type="ARBA" id="ARBA00022441"/>
    </source>
</evidence>
<dbReference type="Gene3D" id="1.25.40.420">
    <property type="match status" value="1"/>
</dbReference>
<dbReference type="OrthoDB" id="45365at2759"/>
<evidence type="ECO:0000313" key="5">
    <source>
        <dbReference type="EMBL" id="VDD95012.1"/>
    </source>
</evidence>
<keyword evidence="6" id="KW-1185">Reference proteome</keyword>
<dbReference type="InterPro" id="IPR015915">
    <property type="entry name" value="Kelch-typ_b-propeller"/>
</dbReference>
<accession>A0A0N4VHW7</accession>
<dbReference type="Gene3D" id="2.120.10.80">
    <property type="entry name" value="Kelch-type beta propeller"/>
    <property type="match status" value="2"/>
</dbReference>
<dbReference type="SMART" id="SM00225">
    <property type="entry name" value="BTB"/>
    <property type="match status" value="1"/>
</dbReference>
<keyword evidence="2" id="KW-0677">Repeat</keyword>
<feature type="region of interest" description="Disordered" evidence="3">
    <location>
        <begin position="387"/>
        <end position="406"/>
    </location>
</feature>
<name>A0A0N4VHW7_ENTVE</name>
<feature type="region of interest" description="Disordered" evidence="3">
    <location>
        <begin position="787"/>
        <end position="812"/>
    </location>
</feature>
<proteinExistence type="predicted"/>
<dbReference type="EMBL" id="UXUI01010283">
    <property type="protein sequence ID" value="VDD95012.1"/>
    <property type="molecule type" value="Genomic_DNA"/>
</dbReference>
<dbReference type="PROSITE" id="PS50097">
    <property type="entry name" value="BTB"/>
    <property type="match status" value="1"/>
</dbReference>
<dbReference type="SUPFAM" id="SSF54695">
    <property type="entry name" value="POZ domain"/>
    <property type="match status" value="1"/>
</dbReference>
<dbReference type="InterPro" id="IPR000210">
    <property type="entry name" value="BTB/POZ_dom"/>
</dbReference>
<dbReference type="WBParaSite" id="EVEC_0001041801-mRNA-1">
    <property type="protein sequence ID" value="EVEC_0001041801-mRNA-1"/>
    <property type="gene ID" value="EVEC_0001041801"/>
</dbReference>
<dbReference type="Pfam" id="PF00651">
    <property type="entry name" value="BTB"/>
    <property type="match status" value="2"/>
</dbReference>
<dbReference type="InterPro" id="IPR006652">
    <property type="entry name" value="Kelch_1"/>
</dbReference>
<dbReference type="Pfam" id="PF24681">
    <property type="entry name" value="Kelch_KLHDC2_KLHL20_DRC7"/>
    <property type="match status" value="2"/>
</dbReference>
<sequence length="812" mass="89744">MMHLSGLLLQDRCNVLFTDVGVEDLTKVPKGSVYDTTAYVTEGDNWVNEQTDHNEEYTLVLKDPAAGNIMLNRLNAFRRNRELCDVVFFVDEKEILAHKVVLAALSPALLDLFIREGCDGSVSNSPPLNAVGTKQLPHKKNSVPFPTSPVLSTSMLIVPSKQPLSYFEFTQADYTCFEALVNFAYTSSLEISSKKVGELYKTAFLLQMTPVIKACAHFLAQNLNVSNCIGIRKQANFNNDVMLVGKVDSFISDNFQQVIDESADFTQLPCIKARIIVNLEDVKGRFGLNLTEKALQYFQSLPTYSDRVEQVIEQLSEKAHLLYLEEDQTLQDCAEMDDRSSVGSCDIIQDYKKSGGYQSRSNGGSSLSAPPIQHHVVGAKPVHLNSSRLSNNRYSSSESLNSVSSTTSDMDEEIQSKLIAVHQTSGDFWVALCVLHRKLVTMSLQLTENDDIVRTNRNNLWNGIDAKQSADIQQQSINQEKAALLARIVTPGTERMPLPSMFDARCSVGAAFINGKIIVCGGYDRGECLKSTEEYDVLRSEWRHLPDMLCERGRFDAAVVGGILYAVAGSNGNNDLKTAECYDPKSEKWTLIKPLKQARSHNGCASLDEMVYCIGGSSEQTVLKECERYDPVKDEWCEIPPLQTARFQTACTNWRGMIIACGGCDRWTCLDTVEAYDPKTDGWKALPKLKTPRRGCAVAVVRDSLYVIGGHDGTQSLSSVEILDHPSAQWRLGPSLLGPRANTHAVVTAGSAIYVIGGFDGTQFLSSMEVLDSESLGWRSWQQKRTSLKSQSGAPITEEDEEGDDTAVNSQS</sequence>
<dbReference type="InterPro" id="IPR011043">
    <property type="entry name" value="Gal_Oxase/kelch_b-propeller"/>
</dbReference>
<evidence type="ECO:0000256" key="2">
    <source>
        <dbReference type="ARBA" id="ARBA00022737"/>
    </source>
</evidence>
<dbReference type="PANTHER" id="PTHR45632">
    <property type="entry name" value="LD33804P"/>
    <property type="match status" value="1"/>
</dbReference>
<dbReference type="PANTHER" id="PTHR45632:SF26">
    <property type="entry name" value="BTB DOMAIN-CONTAINING PROTEIN"/>
    <property type="match status" value="1"/>
</dbReference>